<evidence type="ECO:0000259" key="23">
    <source>
        <dbReference type="Pfam" id="PF02875"/>
    </source>
</evidence>
<dbReference type="RefSeq" id="WP_069205361.1">
    <property type="nucleotide sequence ID" value="NZ_CP014168.1"/>
</dbReference>
<evidence type="ECO:0000256" key="13">
    <source>
        <dbReference type="ARBA" id="ARBA00022842"/>
    </source>
</evidence>
<evidence type="ECO:0000256" key="3">
    <source>
        <dbReference type="ARBA" id="ARBA00004799"/>
    </source>
</evidence>
<evidence type="ECO:0000313" key="25">
    <source>
        <dbReference type="Proteomes" id="UP000094256"/>
    </source>
</evidence>
<dbReference type="InterPro" id="IPR036615">
    <property type="entry name" value="Mur_ligase_C_dom_sf"/>
</dbReference>
<comment type="catalytic activity">
    <reaction evidence="19">
        <text>10-formyltetrahydrofolyl-(gamma-L-Glu)(n) + L-glutamate + ATP = 10-formyltetrahydrofolyl-(gamma-L-Glu)(n+1) + ADP + phosphate + H(+)</text>
        <dbReference type="Rhea" id="RHEA:51904"/>
        <dbReference type="Rhea" id="RHEA-COMP:13088"/>
        <dbReference type="Rhea" id="RHEA-COMP:14300"/>
        <dbReference type="ChEBI" id="CHEBI:15378"/>
        <dbReference type="ChEBI" id="CHEBI:29985"/>
        <dbReference type="ChEBI" id="CHEBI:30616"/>
        <dbReference type="ChEBI" id="CHEBI:43474"/>
        <dbReference type="ChEBI" id="CHEBI:134413"/>
        <dbReference type="ChEBI" id="CHEBI:456216"/>
        <dbReference type="EC" id="6.3.2.17"/>
    </reaction>
</comment>
<keyword evidence="14" id="KW-0289">Folate biosynthesis</keyword>
<evidence type="ECO:0000256" key="4">
    <source>
        <dbReference type="ARBA" id="ARBA00005150"/>
    </source>
</evidence>
<evidence type="ECO:0000256" key="1">
    <source>
        <dbReference type="ARBA" id="ARBA00001946"/>
    </source>
</evidence>
<evidence type="ECO:0000256" key="9">
    <source>
        <dbReference type="ARBA" id="ARBA00022598"/>
    </source>
</evidence>
<keyword evidence="12 22" id="KW-0067">ATP-binding</keyword>
<dbReference type="Gene3D" id="3.40.1190.10">
    <property type="entry name" value="Mur-like, catalytic domain"/>
    <property type="match status" value="1"/>
</dbReference>
<dbReference type="PANTHER" id="PTHR11136">
    <property type="entry name" value="FOLYLPOLYGLUTAMATE SYNTHASE-RELATED"/>
    <property type="match status" value="1"/>
</dbReference>
<organism evidence="24 25">
    <name type="scientific">Sphingomonas panacis</name>
    <dbReference type="NCBI Taxonomy" id="1560345"/>
    <lineage>
        <taxon>Bacteria</taxon>
        <taxon>Pseudomonadati</taxon>
        <taxon>Pseudomonadota</taxon>
        <taxon>Alphaproteobacteria</taxon>
        <taxon>Sphingomonadales</taxon>
        <taxon>Sphingomonadaceae</taxon>
        <taxon>Sphingomonas</taxon>
    </lineage>
</organism>
<protein>
    <recommendedName>
        <fullName evidence="8">Dihydrofolate synthase/folylpolyglutamate synthase</fullName>
        <ecNumber evidence="6">6.3.2.12</ecNumber>
        <ecNumber evidence="7">6.3.2.17</ecNumber>
    </recommendedName>
    <alternativeName>
        <fullName evidence="17">Folylpoly-gamma-glutamate synthetase-dihydrofolate synthetase</fullName>
    </alternativeName>
    <alternativeName>
        <fullName evidence="15">Folylpolyglutamate synthetase</fullName>
    </alternativeName>
    <alternativeName>
        <fullName evidence="16">Tetrahydrofolylpolyglutamate synthase</fullName>
    </alternativeName>
</protein>
<dbReference type="GO" id="GO:0008841">
    <property type="term" value="F:dihydrofolate synthase activity"/>
    <property type="evidence" value="ECO:0007669"/>
    <property type="project" value="UniProtKB-EC"/>
</dbReference>
<evidence type="ECO:0000256" key="11">
    <source>
        <dbReference type="ARBA" id="ARBA00022741"/>
    </source>
</evidence>
<dbReference type="GO" id="GO:0046872">
    <property type="term" value="F:metal ion binding"/>
    <property type="evidence" value="ECO:0007669"/>
    <property type="project" value="UniProtKB-KW"/>
</dbReference>
<keyword evidence="10" id="KW-0479">Metal-binding</keyword>
<dbReference type="Gene3D" id="3.90.190.20">
    <property type="entry name" value="Mur ligase, C-terminal domain"/>
    <property type="match status" value="1"/>
</dbReference>
<evidence type="ECO:0000256" key="2">
    <source>
        <dbReference type="ARBA" id="ARBA00002714"/>
    </source>
</evidence>
<keyword evidence="11 22" id="KW-0547">Nucleotide-binding</keyword>
<evidence type="ECO:0000256" key="22">
    <source>
        <dbReference type="PIRNR" id="PIRNR001563"/>
    </source>
</evidence>
<dbReference type="PROSITE" id="PS01012">
    <property type="entry name" value="FOLYLPOLYGLU_SYNT_2"/>
    <property type="match status" value="1"/>
</dbReference>
<dbReference type="GO" id="GO:0005737">
    <property type="term" value="C:cytoplasm"/>
    <property type="evidence" value="ECO:0007669"/>
    <property type="project" value="TreeGrafter"/>
</dbReference>
<dbReference type="InterPro" id="IPR018109">
    <property type="entry name" value="Folylpolyglutamate_synth_CS"/>
</dbReference>
<dbReference type="GO" id="GO:0046656">
    <property type="term" value="P:folic acid biosynthetic process"/>
    <property type="evidence" value="ECO:0007669"/>
    <property type="project" value="UniProtKB-KW"/>
</dbReference>
<dbReference type="AlphaFoldDB" id="A0A1B3ZBL4"/>
<dbReference type="EC" id="6.3.2.17" evidence="7"/>
<keyword evidence="9 22" id="KW-0436">Ligase</keyword>
<dbReference type="GO" id="GO:0004326">
    <property type="term" value="F:tetrahydrofolylpolyglutamate synthase activity"/>
    <property type="evidence" value="ECO:0007669"/>
    <property type="project" value="UniProtKB-EC"/>
</dbReference>
<dbReference type="SUPFAM" id="SSF53623">
    <property type="entry name" value="MurD-like peptide ligases, catalytic domain"/>
    <property type="match status" value="1"/>
</dbReference>
<dbReference type="PANTHER" id="PTHR11136:SF0">
    <property type="entry name" value="DIHYDROFOLATE SYNTHETASE-RELATED"/>
    <property type="match status" value="1"/>
</dbReference>
<comment type="similarity">
    <text evidence="5 22">Belongs to the folylpolyglutamate synthase family.</text>
</comment>
<dbReference type="PIRSF" id="PIRSF001563">
    <property type="entry name" value="Folylpolyglu_synth"/>
    <property type="match status" value="1"/>
</dbReference>
<evidence type="ECO:0000256" key="18">
    <source>
        <dbReference type="ARBA" id="ARBA00047493"/>
    </source>
</evidence>
<evidence type="ECO:0000256" key="15">
    <source>
        <dbReference type="ARBA" id="ARBA00030048"/>
    </source>
</evidence>
<dbReference type="KEGG" id="span:AWL63_13405"/>
<keyword evidence="25" id="KW-1185">Reference proteome</keyword>
<evidence type="ECO:0000256" key="6">
    <source>
        <dbReference type="ARBA" id="ARBA00013023"/>
    </source>
</evidence>
<dbReference type="NCBIfam" id="TIGR01499">
    <property type="entry name" value="folC"/>
    <property type="match status" value="1"/>
</dbReference>
<evidence type="ECO:0000256" key="16">
    <source>
        <dbReference type="ARBA" id="ARBA00030592"/>
    </source>
</evidence>
<dbReference type="InterPro" id="IPR004101">
    <property type="entry name" value="Mur_ligase_C"/>
</dbReference>
<name>A0A1B3ZBL4_9SPHN</name>
<dbReference type="STRING" id="1560345.AWL63_13405"/>
<evidence type="ECO:0000313" key="24">
    <source>
        <dbReference type="EMBL" id="AOH84809.1"/>
    </source>
</evidence>
<evidence type="ECO:0000256" key="20">
    <source>
        <dbReference type="ARBA" id="ARBA00049035"/>
    </source>
</evidence>
<keyword evidence="13" id="KW-0460">Magnesium</keyword>
<comment type="catalytic activity">
    <reaction evidence="18">
        <text>(6S)-5,6,7,8-tetrahydrofolyl-(gamma-L-Glu)(n) + L-glutamate + ATP = (6S)-5,6,7,8-tetrahydrofolyl-(gamma-L-Glu)(n+1) + ADP + phosphate + H(+)</text>
        <dbReference type="Rhea" id="RHEA:10580"/>
        <dbReference type="Rhea" id="RHEA-COMP:14738"/>
        <dbReference type="Rhea" id="RHEA-COMP:14740"/>
        <dbReference type="ChEBI" id="CHEBI:15378"/>
        <dbReference type="ChEBI" id="CHEBI:29985"/>
        <dbReference type="ChEBI" id="CHEBI:30616"/>
        <dbReference type="ChEBI" id="CHEBI:43474"/>
        <dbReference type="ChEBI" id="CHEBI:141005"/>
        <dbReference type="ChEBI" id="CHEBI:456216"/>
        <dbReference type="EC" id="6.3.2.17"/>
    </reaction>
</comment>
<dbReference type="OrthoDB" id="9809356at2"/>
<reference evidence="24 25" key="1">
    <citation type="submission" date="2016-01" db="EMBL/GenBank/DDBJ databases">
        <title>Complete genome and mega plasmid sequence of Sphingomonas panacis DCY99 elicits systemic resistance in rice to Xanthomonas oryzae.</title>
        <authorList>
            <person name="Kim Y.J."/>
            <person name="Yang D.C."/>
            <person name="Sing P."/>
        </authorList>
    </citation>
    <scope>NUCLEOTIDE SEQUENCE [LARGE SCALE GENOMIC DNA]</scope>
    <source>
        <strain evidence="24 25">DCY99</strain>
    </source>
</reference>
<dbReference type="GO" id="GO:0005524">
    <property type="term" value="F:ATP binding"/>
    <property type="evidence" value="ECO:0007669"/>
    <property type="project" value="UniProtKB-KW"/>
</dbReference>
<dbReference type="EMBL" id="CP014168">
    <property type="protein sequence ID" value="AOH84809.1"/>
    <property type="molecule type" value="Genomic_DNA"/>
</dbReference>
<feature type="domain" description="Mur ligase C-terminal" evidence="23">
    <location>
        <begin position="318"/>
        <end position="432"/>
    </location>
</feature>
<dbReference type="EC" id="6.3.2.12" evidence="6"/>
<dbReference type="Proteomes" id="UP000094256">
    <property type="component" value="Chromosome"/>
</dbReference>
<comment type="catalytic activity">
    <reaction evidence="21">
        <text>7,8-dihydropteroate + L-glutamate + ATP = 7,8-dihydrofolate + ADP + phosphate + H(+)</text>
        <dbReference type="Rhea" id="RHEA:23584"/>
        <dbReference type="ChEBI" id="CHEBI:15378"/>
        <dbReference type="ChEBI" id="CHEBI:17839"/>
        <dbReference type="ChEBI" id="CHEBI:29985"/>
        <dbReference type="ChEBI" id="CHEBI:30616"/>
        <dbReference type="ChEBI" id="CHEBI:43474"/>
        <dbReference type="ChEBI" id="CHEBI:57451"/>
        <dbReference type="ChEBI" id="CHEBI:456216"/>
        <dbReference type="EC" id="6.3.2.12"/>
    </reaction>
</comment>
<evidence type="ECO:0000256" key="14">
    <source>
        <dbReference type="ARBA" id="ARBA00022909"/>
    </source>
</evidence>
<comment type="pathway">
    <text evidence="3">Cofactor biosynthesis; tetrahydrofolate biosynthesis; 7,8-dihydrofolate from 2-amino-4-hydroxy-6-hydroxymethyl-7,8-dihydropteridine diphosphate and 4-aminobenzoate: step 2/2.</text>
</comment>
<comment type="cofactor">
    <cofactor evidence="1">
        <name>Mg(2+)</name>
        <dbReference type="ChEBI" id="CHEBI:18420"/>
    </cofactor>
</comment>
<evidence type="ECO:0000256" key="17">
    <source>
        <dbReference type="ARBA" id="ARBA00032510"/>
    </source>
</evidence>
<evidence type="ECO:0000256" key="12">
    <source>
        <dbReference type="ARBA" id="ARBA00022840"/>
    </source>
</evidence>
<gene>
    <name evidence="24" type="ORF">AWL63_13405</name>
</gene>
<comment type="catalytic activity">
    <reaction evidence="20">
        <text>(6R)-5,10-methylenetetrahydrofolyl-(gamma-L-Glu)(n) + L-glutamate + ATP = (6R)-5,10-methylenetetrahydrofolyl-(gamma-L-Glu)(n+1) + ADP + phosphate + H(+)</text>
        <dbReference type="Rhea" id="RHEA:51912"/>
        <dbReference type="Rhea" id="RHEA-COMP:13257"/>
        <dbReference type="Rhea" id="RHEA-COMP:13258"/>
        <dbReference type="ChEBI" id="CHEBI:15378"/>
        <dbReference type="ChEBI" id="CHEBI:29985"/>
        <dbReference type="ChEBI" id="CHEBI:30616"/>
        <dbReference type="ChEBI" id="CHEBI:43474"/>
        <dbReference type="ChEBI" id="CHEBI:136572"/>
        <dbReference type="ChEBI" id="CHEBI:456216"/>
        <dbReference type="EC" id="6.3.2.17"/>
    </reaction>
</comment>
<dbReference type="InterPro" id="IPR036565">
    <property type="entry name" value="Mur-like_cat_sf"/>
</dbReference>
<evidence type="ECO:0000256" key="7">
    <source>
        <dbReference type="ARBA" id="ARBA00013025"/>
    </source>
</evidence>
<evidence type="ECO:0000256" key="5">
    <source>
        <dbReference type="ARBA" id="ARBA00008276"/>
    </source>
</evidence>
<dbReference type="FunFam" id="3.40.1190.10:FF:000011">
    <property type="entry name" value="Folylpolyglutamate synthase/dihydrofolate synthase"/>
    <property type="match status" value="1"/>
</dbReference>
<accession>A0A1B3ZBL4</accession>
<evidence type="ECO:0000256" key="21">
    <source>
        <dbReference type="ARBA" id="ARBA00049161"/>
    </source>
</evidence>
<dbReference type="SUPFAM" id="SSF53244">
    <property type="entry name" value="MurD-like peptide ligases, peptide-binding domain"/>
    <property type="match status" value="1"/>
</dbReference>
<evidence type="ECO:0000256" key="10">
    <source>
        <dbReference type="ARBA" id="ARBA00022723"/>
    </source>
</evidence>
<dbReference type="InterPro" id="IPR001645">
    <property type="entry name" value="Folylpolyglutamate_synth"/>
</dbReference>
<evidence type="ECO:0000256" key="19">
    <source>
        <dbReference type="ARBA" id="ARBA00047808"/>
    </source>
</evidence>
<comment type="function">
    <text evidence="2">Functions in two distinct reactions of the de novo folate biosynthetic pathway. Catalyzes the addition of a glutamate residue to dihydropteroate (7,8-dihydropteroate or H2Pte) to form dihydrofolate (7,8-dihydrofolate monoglutamate or H2Pte-Glu). Also catalyzes successive additions of L-glutamate to tetrahydrofolate or 10-formyltetrahydrofolate or 5,10-methylenetetrahydrofolate, leading to folylpolyglutamate derivatives.</text>
</comment>
<sequence>MPDHATSSAPAVQTQLDRLWALSPGADILGLERITALLARLGDPHLRLPPVFHVAGTNGKGSTCAFLRSAIEAAGLSVHVYTSPHLVRFNERIRIAGALIEDDTLAALLSEVLDAAEEGADGISASFFEVTTAAAFLAFARTPADACIIEVGLGGRLDATNVIPAPAITGIAQLGIDHQAFLGHSAEDIAAEKAGIAKPGVPLVTMAYAPGVTERIARAAEHADAPVIALGRDWRYSVGDQLRYEDAAGALVLPMPRMAGPHQPGNLALAVAMLRHQRALDIPTEAYRAAALHTTWPARMQRLAPGPLVDLLPPGSQLWLDGGHNPAAAGVIAATLESLAHPGIGRGEVHLVLGMLSNKDAAGLLAPFASLATTLYAVPVPDHEHHAPAALAGVARSLGIAAHTAEDVPAALADIAQIADPAEPPIVLILGSLYLAGGVLDANGERPD</sequence>
<evidence type="ECO:0000256" key="8">
    <source>
        <dbReference type="ARBA" id="ARBA00019357"/>
    </source>
</evidence>
<proteinExistence type="inferred from homology"/>
<dbReference type="Pfam" id="PF02875">
    <property type="entry name" value="Mur_ligase_C"/>
    <property type="match status" value="1"/>
</dbReference>
<comment type="pathway">
    <text evidence="4">Cofactor biosynthesis; tetrahydrofolylpolyglutamate biosynthesis.</text>
</comment>